<dbReference type="AlphaFoldDB" id="A0A1K0FLM2"/>
<name>A0A1K0FLM2_9ACTN</name>
<gene>
    <name evidence="1" type="ORF">BG844_13635</name>
</gene>
<dbReference type="SUPFAM" id="SSF69318">
    <property type="entry name" value="Integrin alpha N-terminal domain"/>
    <property type="match status" value="1"/>
</dbReference>
<dbReference type="RefSeq" id="WP_071805693.1">
    <property type="nucleotide sequence ID" value="NZ_MEIA01000137.1"/>
</dbReference>
<organism evidence="1 2">
    <name type="scientific">Couchioplanes caeruleus subsp. caeruleus</name>
    <dbReference type="NCBI Taxonomy" id="56427"/>
    <lineage>
        <taxon>Bacteria</taxon>
        <taxon>Bacillati</taxon>
        <taxon>Actinomycetota</taxon>
        <taxon>Actinomycetes</taxon>
        <taxon>Micromonosporales</taxon>
        <taxon>Micromonosporaceae</taxon>
        <taxon>Couchioplanes</taxon>
    </lineage>
</organism>
<evidence type="ECO:0000313" key="1">
    <source>
        <dbReference type="EMBL" id="OJF13705.1"/>
    </source>
</evidence>
<dbReference type="Proteomes" id="UP000182486">
    <property type="component" value="Unassembled WGS sequence"/>
</dbReference>
<evidence type="ECO:0008006" key="3">
    <source>
        <dbReference type="Google" id="ProtNLM"/>
    </source>
</evidence>
<proteinExistence type="predicted"/>
<reference evidence="1 2" key="1">
    <citation type="submission" date="2016-09" db="EMBL/GenBank/DDBJ databases">
        <title>Couchioplanes caeruleus draft genome sequence.</title>
        <authorList>
            <person name="Sheehan J."/>
            <person name="Caffrey P."/>
        </authorList>
    </citation>
    <scope>NUCLEOTIDE SEQUENCE [LARGE SCALE GENOMIC DNA]</scope>
    <source>
        <strain evidence="1 2">DSM 43634</strain>
    </source>
</reference>
<comment type="caution">
    <text evidence="1">The sequence shown here is derived from an EMBL/GenBank/DDBJ whole genome shotgun (WGS) entry which is preliminary data.</text>
</comment>
<accession>A0A1K0FLM2</accession>
<dbReference type="EMBL" id="MEIA01000137">
    <property type="protein sequence ID" value="OJF13705.1"/>
    <property type="molecule type" value="Genomic_DNA"/>
</dbReference>
<dbReference type="InterPro" id="IPR028994">
    <property type="entry name" value="Integrin_alpha_N"/>
</dbReference>
<dbReference type="Gene3D" id="2.130.10.130">
    <property type="entry name" value="Integrin alpha, N-terminal"/>
    <property type="match status" value="1"/>
</dbReference>
<keyword evidence="2" id="KW-1185">Reference proteome</keyword>
<protein>
    <recommendedName>
        <fullName evidence="3">FG-GAP repeat protein</fullName>
    </recommendedName>
</protein>
<evidence type="ECO:0000313" key="2">
    <source>
        <dbReference type="Proteomes" id="UP000182486"/>
    </source>
</evidence>
<sequence>MAAAGRVALAGDANTVAAFRRAGQYQVGPDLKLTGFAQIVSGRFDGDNHDDLLAMPSRENTSLRGKARLYPGTATAAVLRSPGTLAGVDLSDAVGVAAGEFTGDGKDDLAVQWRAGSLFVYPGNRDNRLQGSTPASLVPTSAIRS</sequence>